<dbReference type="InterPro" id="IPR005373">
    <property type="entry name" value="PHAF1"/>
</dbReference>
<dbReference type="GO" id="GO:0005802">
    <property type="term" value="C:trans-Golgi network"/>
    <property type="evidence" value="ECO:0007669"/>
    <property type="project" value="TreeGrafter"/>
</dbReference>
<evidence type="ECO:0000313" key="3">
    <source>
        <dbReference type="Proteomes" id="UP000242450"/>
    </source>
</evidence>
<dbReference type="Pfam" id="PF03676">
    <property type="entry name" value="PHAF1"/>
    <property type="match status" value="1"/>
</dbReference>
<gene>
    <name evidence="2" type="ORF">Celaphus_00005436</name>
</gene>
<dbReference type="PANTHER" id="PTHR13465:SF2">
    <property type="entry name" value="PHAGOSOME ASSEMBLY FACTOR 1"/>
    <property type="match status" value="1"/>
</dbReference>
<dbReference type="EMBL" id="MKHE01000011">
    <property type="protein sequence ID" value="OWK10667.1"/>
    <property type="molecule type" value="Genomic_DNA"/>
</dbReference>
<evidence type="ECO:0000256" key="1">
    <source>
        <dbReference type="ARBA" id="ARBA00024339"/>
    </source>
</evidence>
<evidence type="ECO:0000313" key="2">
    <source>
        <dbReference type="EMBL" id="OWK10667.1"/>
    </source>
</evidence>
<name>A0A212CXD4_CEREH</name>
<sequence length="215" mass="24547">LTSLRCNPSWSGQLHCTALSAQPQRTVFLFSAGLMHQISQYDPNFAHVLASLQIIFDIEVDPQVYNFAYLLQVVDPTYYQMAQMQVFEILVYFGDSCQDVLSTLGSPHKDFYKEKTQGQTKTRMTYRKWVNIQELLSHPVGKKKPYCLAQVLLPKQFQSICLHVLLRLQQMVSEVRQNNHIALVTLCGPPGLGTQITKRSTTLHLDTRTQELSTN</sequence>
<dbReference type="GO" id="GO:0043001">
    <property type="term" value="P:Golgi to plasma membrane protein transport"/>
    <property type="evidence" value="ECO:0007669"/>
    <property type="project" value="TreeGrafter"/>
</dbReference>
<accession>A0A212CXD4</accession>
<comment type="similarity">
    <text evidence="1">Belongs to the PHAF1 family.</text>
</comment>
<proteinExistence type="inferred from homology"/>
<feature type="non-terminal residue" evidence="2">
    <location>
        <position position="1"/>
    </location>
</feature>
<dbReference type="PANTHER" id="PTHR13465">
    <property type="entry name" value="UPF0183 PROTEIN"/>
    <property type="match status" value="1"/>
</dbReference>
<dbReference type="Proteomes" id="UP000242450">
    <property type="component" value="Chromosome 11"/>
</dbReference>
<reference evidence="2 3" key="1">
    <citation type="journal article" date="2018" name="Mol. Genet. Genomics">
        <title>The red deer Cervus elaphus genome CerEla1.0: sequencing, annotating, genes, and chromosomes.</title>
        <authorList>
            <person name="Bana N.A."/>
            <person name="Nyiri A."/>
            <person name="Nagy J."/>
            <person name="Frank K."/>
            <person name="Nagy T."/>
            <person name="Steger V."/>
            <person name="Schiller M."/>
            <person name="Lakatos P."/>
            <person name="Sugar L."/>
            <person name="Horn P."/>
            <person name="Barta E."/>
            <person name="Orosz L."/>
        </authorList>
    </citation>
    <scope>NUCLEOTIDE SEQUENCE [LARGE SCALE GENOMIC DNA]</scope>
    <source>
        <strain evidence="2">Hungarian</strain>
    </source>
</reference>
<protein>
    <submittedName>
        <fullName evidence="2">Uncharacterized protein</fullName>
    </submittedName>
</protein>
<dbReference type="InterPro" id="IPR039156">
    <property type="entry name" value="PHAF1/BROMI"/>
</dbReference>
<organism evidence="2 3">
    <name type="scientific">Cervus elaphus hippelaphus</name>
    <name type="common">European red deer</name>
    <dbReference type="NCBI Taxonomy" id="46360"/>
    <lineage>
        <taxon>Eukaryota</taxon>
        <taxon>Metazoa</taxon>
        <taxon>Chordata</taxon>
        <taxon>Craniata</taxon>
        <taxon>Vertebrata</taxon>
        <taxon>Euteleostomi</taxon>
        <taxon>Mammalia</taxon>
        <taxon>Eutheria</taxon>
        <taxon>Laurasiatheria</taxon>
        <taxon>Artiodactyla</taxon>
        <taxon>Ruminantia</taxon>
        <taxon>Pecora</taxon>
        <taxon>Cervidae</taxon>
        <taxon>Cervinae</taxon>
        <taxon>Cervus</taxon>
    </lineage>
</organism>
<dbReference type="GO" id="GO:0030425">
    <property type="term" value="C:dendrite"/>
    <property type="evidence" value="ECO:0007669"/>
    <property type="project" value="TreeGrafter"/>
</dbReference>
<dbReference type="OrthoDB" id="411211at2759"/>
<feature type="non-terminal residue" evidence="2">
    <location>
        <position position="215"/>
    </location>
</feature>
<dbReference type="AlphaFoldDB" id="A0A212CXD4"/>
<keyword evidence="3" id="KW-1185">Reference proteome</keyword>
<dbReference type="GO" id="GO:0030672">
    <property type="term" value="C:synaptic vesicle membrane"/>
    <property type="evidence" value="ECO:0007669"/>
    <property type="project" value="TreeGrafter"/>
</dbReference>
<comment type="caution">
    <text evidence="2">The sequence shown here is derived from an EMBL/GenBank/DDBJ whole genome shotgun (WGS) entry which is preliminary data.</text>
</comment>